<feature type="transmembrane region" description="Helical" evidence="1">
    <location>
        <begin position="274"/>
        <end position="291"/>
    </location>
</feature>
<accession>A0A0G0P979</accession>
<proteinExistence type="predicted"/>
<feature type="transmembrane region" description="Helical" evidence="1">
    <location>
        <begin position="159"/>
        <end position="187"/>
    </location>
</feature>
<evidence type="ECO:0000313" key="3">
    <source>
        <dbReference type="Proteomes" id="UP000034207"/>
    </source>
</evidence>
<comment type="caution">
    <text evidence="2">The sequence shown here is derived from an EMBL/GenBank/DDBJ whole genome shotgun (WGS) entry which is preliminary data.</text>
</comment>
<keyword evidence="1" id="KW-0812">Transmembrane</keyword>
<feature type="transmembrane region" description="Helical" evidence="1">
    <location>
        <begin position="194"/>
        <end position="212"/>
    </location>
</feature>
<dbReference type="EMBL" id="LBVV01000009">
    <property type="protein sequence ID" value="KKQ94674.1"/>
    <property type="molecule type" value="Genomic_DNA"/>
</dbReference>
<feature type="transmembrane region" description="Helical" evidence="1">
    <location>
        <begin position="240"/>
        <end position="262"/>
    </location>
</feature>
<gene>
    <name evidence="2" type="ORF">UT18_C0009G0085</name>
</gene>
<keyword evidence="1" id="KW-0472">Membrane</keyword>
<keyword evidence="1" id="KW-1133">Transmembrane helix</keyword>
<protein>
    <recommendedName>
        <fullName evidence="4">Glycosyltransferase RgtA/B/C/D-like domain-containing protein</fullName>
    </recommendedName>
</protein>
<dbReference type="Proteomes" id="UP000034207">
    <property type="component" value="Unassembled WGS sequence"/>
</dbReference>
<reference evidence="2 3" key="1">
    <citation type="journal article" date="2015" name="Nature">
        <title>rRNA introns, odd ribosomes, and small enigmatic genomes across a large radiation of phyla.</title>
        <authorList>
            <person name="Brown C.T."/>
            <person name="Hug L.A."/>
            <person name="Thomas B.C."/>
            <person name="Sharon I."/>
            <person name="Castelle C.J."/>
            <person name="Singh A."/>
            <person name="Wilkins M.J."/>
            <person name="Williams K.H."/>
            <person name="Banfield J.F."/>
        </authorList>
    </citation>
    <scope>NUCLEOTIDE SEQUENCE [LARGE SCALE GENOMIC DNA]</scope>
</reference>
<feature type="transmembrane region" description="Helical" evidence="1">
    <location>
        <begin position="132"/>
        <end position="153"/>
    </location>
</feature>
<organism evidence="2 3">
    <name type="scientific">candidate division CPR2 bacterium GW2011_GWC2_39_10</name>
    <dbReference type="NCBI Taxonomy" id="1618345"/>
    <lineage>
        <taxon>Bacteria</taxon>
        <taxon>Bacteria division CPR2</taxon>
    </lineage>
</organism>
<feature type="transmembrane region" description="Helical" evidence="1">
    <location>
        <begin position="297"/>
        <end position="314"/>
    </location>
</feature>
<feature type="transmembrane region" description="Helical" evidence="1">
    <location>
        <begin position="12"/>
        <end position="30"/>
    </location>
</feature>
<feature type="transmembrane region" description="Helical" evidence="1">
    <location>
        <begin position="326"/>
        <end position="345"/>
    </location>
</feature>
<dbReference type="STRING" id="1618345.UT18_C0009G0085"/>
<evidence type="ECO:0000313" key="2">
    <source>
        <dbReference type="EMBL" id="KKQ94674.1"/>
    </source>
</evidence>
<feature type="transmembrane region" description="Helical" evidence="1">
    <location>
        <begin position="85"/>
        <end position="105"/>
    </location>
</feature>
<dbReference type="AlphaFoldDB" id="A0A0G0P979"/>
<name>A0A0G0P979_UNCC2</name>
<sequence>MAVYLWVKNNIFFLLSFGIIFSVFLIRGQYLGYDTGIYRHNFILISDAINNGHFGGIFDAIKSEPPGLYGIVAVLLYAGISVDNILVAGFGLSFLFLGISLYFFVKNIFGKKSASLTFFLFATSIIQLESHFFMLFKSVFSLIFGIWALYFLIKNKYLLSSLFAVLAGLIHPLAFMFFIFGLLAYYIIIRDKRIILAGLMCLASLALIYNIYNHELIIGLLSNTINHSFVFSPNYYGGKFYGLSDYFLFAPHYIVFAIYGATILKKKKSKEGQLLIGMALIILSLILFKFYFYNRLIIYLDIIVLMLAGLGLENMASRFDKKTLKIVLSGAFTTLLTVMILFYLFSRKQEIISTELEEIKSLCSVEQNVSVFITEPRLAPWAYGYSCREVIAPNIFGNDKFSTDDWNKFWESGDLGMLSIYKKPIYIVAGKEYAKNFNRERLAQYGNIIYRLE</sequence>
<evidence type="ECO:0000256" key="1">
    <source>
        <dbReference type="SAM" id="Phobius"/>
    </source>
</evidence>
<evidence type="ECO:0008006" key="4">
    <source>
        <dbReference type="Google" id="ProtNLM"/>
    </source>
</evidence>